<organism evidence="2 3">
    <name type="scientific">Phytopseudomonas flavescens</name>
    <dbReference type="NCBI Taxonomy" id="29435"/>
    <lineage>
        <taxon>Bacteria</taxon>
        <taxon>Pseudomonadati</taxon>
        <taxon>Pseudomonadota</taxon>
        <taxon>Gammaproteobacteria</taxon>
        <taxon>Pseudomonadales</taxon>
        <taxon>Pseudomonadaceae</taxon>
        <taxon>Phytopseudomonas</taxon>
    </lineage>
</organism>
<evidence type="ECO:0000256" key="1">
    <source>
        <dbReference type="SAM" id="SignalP"/>
    </source>
</evidence>
<evidence type="ECO:0000313" key="3">
    <source>
        <dbReference type="Proteomes" id="UP000198606"/>
    </source>
</evidence>
<keyword evidence="1" id="KW-0732">Signal</keyword>
<dbReference type="EMBL" id="FNDG01000023">
    <property type="protein sequence ID" value="SDI72893.1"/>
    <property type="molecule type" value="Genomic_DNA"/>
</dbReference>
<reference evidence="2 3" key="1">
    <citation type="submission" date="2016-10" db="EMBL/GenBank/DDBJ databases">
        <authorList>
            <person name="de Groot N.N."/>
        </authorList>
    </citation>
    <scope>NUCLEOTIDE SEQUENCE [LARGE SCALE GENOMIC DNA]</scope>
    <source>
        <strain evidence="2 3">LMG 18387</strain>
    </source>
</reference>
<evidence type="ECO:0000313" key="2">
    <source>
        <dbReference type="EMBL" id="SDI72893.1"/>
    </source>
</evidence>
<feature type="chain" id="PRO_5011501027" evidence="1">
    <location>
        <begin position="22"/>
        <end position="99"/>
    </location>
</feature>
<protein>
    <submittedName>
        <fullName evidence="2">Uncharacterized protein</fullName>
    </submittedName>
</protein>
<sequence length="99" mass="10571">MSYRHLIALFAPLAFALPAVAAEPWSPEAKSTFVQECVKGAQSGHSKAQLTAFCDCAADKVSQEFSEAEMAEMGKQVPPDPALQKRLVTASSSCNAKLK</sequence>
<gene>
    <name evidence="2" type="ORF">SAMN05216588_12327</name>
</gene>
<dbReference type="Proteomes" id="UP000198606">
    <property type="component" value="Unassembled WGS sequence"/>
</dbReference>
<name>A0A1G8MYE5_9GAMM</name>
<accession>A0A1G8MYE5</accession>
<feature type="signal peptide" evidence="1">
    <location>
        <begin position="1"/>
        <end position="21"/>
    </location>
</feature>
<dbReference type="AlphaFoldDB" id="A0A1G8MYE5"/>
<dbReference type="RefSeq" id="WP_084308214.1">
    <property type="nucleotide sequence ID" value="NZ_FNDG01000023.1"/>
</dbReference>
<proteinExistence type="predicted"/>
<dbReference type="STRING" id="29435.SAMN05216588_12327"/>